<proteinExistence type="predicted"/>
<evidence type="ECO:0000313" key="3">
    <source>
        <dbReference type="Proteomes" id="UP000320766"/>
    </source>
</evidence>
<protein>
    <submittedName>
        <fullName evidence="2">Uncharacterized protein</fullName>
    </submittedName>
</protein>
<accession>A0A520KY08</accession>
<dbReference type="EMBL" id="RXIL01000038">
    <property type="protein sequence ID" value="RZN71650.1"/>
    <property type="molecule type" value="Genomic_DNA"/>
</dbReference>
<sequence>MATCSACGSTFEVLEDDIGIDKGGRAYITCYNNKGHKKKGPHTIVIRDERIMSDPELLEVVEKKRNALGILSKEGVEKEVDKKMEEEYRDGKRKRKMQKSLTPGDPPEEKDIAPGDQTLKMSDEMNDDEITADIRQRGREALDELKRNTLERRLSMAGMPKNALKFVLEDFDEYPDVRSNPQMLYQMIKGYANIGKGQTVKDFYLQRIVESIMKLERMYGGFTASPRPIPPFSTKMGTDIPPDPQGYLSGGEVEKLIAKALQDREKEAKSEEVERRREEEIRKLFEEIRKTQMMVSHPPPSPNPGGNQDFVSLLDTVLKNIKPAGGDSSGIASTAFKEAVSILKSTSEAKALGLPSGVPASVWLETQKMAHERDLKKTDIMETERERENTNKLVKDIVGIFGPALPGVINIVRGKTTPGQQAQLGQLLSQAFTPEEQEQLADSINAKLQPVQSLPEPEVETVEETEKKGKSISVCPECQTAIEYPLGVKVVECFSCGEKFRVDFICKKCGTNVLYNVKSESFKCPVCGAKYRLKKQKSVK</sequence>
<comment type="caution">
    <text evidence="2">The sequence shown here is derived from an EMBL/GenBank/DDBJ whole genome shotgun (WGS) entry which is preliminary data.</text>
</comment>
<gene>
    <name evidence="2" type="ORF">EF807_02235</name>
</gene>
<feature type="region of interest" description="Disordered" evidence="1">
    <location>
        <begin position="79"/>
        <end position="120"/>
    </location>
</feature>
<feature type="compositionally biased region" description="Basic and acidic residues" evidence="1">
    <location>
        <begin position="79"/>
        <end position="90"/>
    </location>
</feature>
<evidence type="ECO:0000313" key="2">
    <source>
        <dbReference type="EMBL" id="RZN71650.1"/>
    </source>
</evidence>
<name>A0A520KY08_9EURY</name>
<reference evidence="2 3" key="1">
    <citation type="journal article" date="2019" name="Nat. Microbiol.">
        <title>Wide diversity of methane and short-chain alkane metabolisms in uncultured archaea.</title>
        <authorList>
            <person name="Borrel G."/>
            <person name="Adam P.S."/>
            <person name="McKay L.J."/>
            <person name="Chen L.X."/>
            <person name="Sierra-Garcia I.N."/>
            <person name="Sieber C.M."/>
            <person name="Letourneur Q."/>
            <person name="Ghozlane A."/>
            <person name="Andersen G.L."/>
            <person name="Li W.J."/>
            <person name="Hallam S.J."/>
            <person name="Muyzer G."/>
            <person name="de Oliveira V.M."/>
            <person name="Inskeep W.P."/>
            <person name="Banfield J.F."/>
            <person name="Gribaldo S."/>
        </authorList>
    </citation>
    <scope>NUCLEOTIDE SEQUENCE [LARGE SCALE GENOMIC DNA]</scope>
    <source>
        <strain evidence="2">NM1b</strain>
    </source>
</reference>
<organism evidence="2 3">
    <name type="scientific">Candidatus Methanolliviera hydrocarbonicum</name>
    <dbReference type="NCBI Taxonomy" id="2491085"/>
    <lineage>
        <taxon>Archaea</taxon>
        <taxon>Methanobacteriati</taxon>
        <taxon>Methanobacteriota</taxon>
        <taxon>Candidatus Methanoliparia</taxon>
        <taxon>Candidatus Methanoliparales</taxon>
        <taxon>Candidatus Methanollivieraceae</taxon>
        <taxon>Candidatus Methanolliviera</taxon>
    </lineage>
</organism>
<dbReference type="Proteomes" id="UP000320766">
    <property type="component" value="Unassembled WGS sequence"/>
</dbReference>
<evidence type="ECO:0000256" key="1">
    <source>
        <dbReference type="SAM" id="MobiDB-lite"/>
    </source>
</evidence>
<dbReference type="AlphaFoldDB" id="A0A520KY08"/>